<name>A0ABR1YNA7_9PEZI</name>
<feature type="region of interest" description="Disordered" evidence="1">
    <location>
        <begin position="122"/>
        <end position="154"/>
    </location>
</feature>
<dbReference type="Proteomes" id="UP001492380">
    <property type="component" value="Unassembled WGS sequence"/>
</dbReference>
<evidence type="ECO:0000313" key="2">
    <source>
        <dbReference type="EMBL" id="KAK8233991.1"/>
    </source>
</evidence>
<dbReference type="EMBL" id="JBBWRZ010000006">
    <property type="protein sequence ID" value="KAK8233991.1"/>
    <property type="molecule type" value="Genomic_DNA"/>
</dbReference>
<gene>
    <name evidence="2" type="ORF">HDK90DRAFT_488274</name>
</gene>
<organism evidence="2 3">
    <name type="scientific">Phyllosticta capitalensis</name>
    <dbReference type="NCBI Taxonomy" id="121624"/>
    <lineage>
        <taxon>Eukaryota</taxon>
        <taxon>Fungi</taxon>
        <taxon>Dikarya</taxon>
        <taxon>Ascomycota</taxon>
        <taxon>Pezizomycotina</taxon>
        <taxon>Dothideomycetes</taxon>
        <taxon>Dothideomycetes incertae sedis</taxon>
        <taxon>Botryosphaeriales</taxon>
        <taxon>Phyllostictaceae</taxon>
        <taxon>Phyllosticta</taxon>
    </lineage>
</organism>
<evidence type="ECO:0000256" key="1">
    <source>
        <dbReference type="SAM" id="MobiDB-lite"/>
    </source>
</evidence>
<comment type="caution">
    <text evidence="2">The sequence shown here is derived from an EMBL/GenBank/DDBJ whole genome shotgun (WGS) entry which is preliminary data.</text>
</comment>
<reference evidence="2 3" key="1">
    <citation type="submission" date="2024-04" db="EMBL/GenBank/DDBJ databases">
        <title>Phyllosticta paracitricarpa is synonymous to the EU quarantine fungus P. citricarpa based on phylogenomic analyses.</title>
        <authorList>
            <consortium name="Lawrence Berkeley National Laboratory"/>
            <person name="Van Ingen-Buijs V.A."/>
            <person name="Van Westerhoven A.C."/>
            <person name="Haridas S."/>
            <person name="Skiadas P."/>
            <person name="Martin F."/>
            <person name="Groenewald J.Z."/>
            <person name="Crous P.W."/>
            <person name="Seidl M.F."/>
        </authorList>
    </citation>
    <scope>NUCLEOTIDE SEQUENCE [LARGE SCALE GENOMIC DNA]</scope>
    <source>
        <strain evidence="2 3">CBS 123374</strain>
    </source>
</reference>
<proteinExistence type="predicted"/>
<protein>
    <submittedName>
        <fullName evidence="2">Uncharacterized protein</fullName>
    </submittedName>
</protein>
<feature type="region of interest" description="Disordered" evidence="1">
    <location>
        <begin position="53"/>
        <end position="79"/>
    </location>
</feature>
<evidence type="ECO:0000313" key="3">
    <source>
        <dbReference type="Proteomes" id="UP001492380"/>
    </source>
</evidence>
<accession>A0ABR1YNA7</accession>
<keyword evidence="3" id="KW-1185">Reference proteome</keyword>
<sequence>MEDRMMTCLSPRLACMMQEKRSDLAGGQIIMQELAYGRHDNVHRRIVRRSLVTAAVSAPPPPPSPSGGSSDKSRPPTEVKVITPDCCARPCLSHAKIRGKRASAGRGRMPKCGEARSIEEGRDCTGHGQMRPYSGLSNTGDRPRSWHGGMKSDRRALTTHRERWHAHTPHSLWGCGIILCREEGCRRADTFGSKEATDERNFLFHQDRL</sequence>